<comment type="caution">
    <text evidence="1">The sequence shown here is derived from an EMBL/GenBank/DDBJ whole genome shotgun (WGS) entry which is preliminary data.</text>
</comment>
<protein>
    <submittedName>
        <fullName evidence="1">Uncharacterized protein</fullName>
    </submittedName>
</protein>
<proteinExistence type="predicted"/>
<name>A0A392QRP3_9FABA</name>
<evidence type="ECO:0000313" key="1">
    <source>
        <dbReference type="EMBL" id="MCI26928.1"/>
    </source>
</evidence>
<accession>A0A392QRP3</accession>
<dbReference type="AlphaFoldDB" id="A0A392QRP3"/>
<dbReference type="Proteomes" id="UP000265520">
    <property type="component" value="Unassembled WGS sequence"/>
</dbReference>
<organism evidence="1 2">
    <name type="scientific">Trifolium medium</name>
    <dbReference type="NCBI Taxonomy" id="97028"/>
    <lineage>
        <taxon>Eukaryota</taxon>
        <taxon>Viridiplantae</taxon>
        <taxon>Streptophyta</taxon>
        <taxon>Embryophyta</taxon>
        <taxon>Tracheophyta</taxon>
        <taxon>Spermatophyta</taxon>
        <taxon>Magnoliopsida</taxon>
        <taxon>eudicotyledons</taxon>
        <taxon>Gunneridae</taxon>
        <taxon>Pentapetalae</taxon>
        <taxon>rosids</taxon>
        <taxon>fabids</taxon>
        <taxon>Fabales</taxon>
        <taxon>Fabaceae</taxon>
        <taxon>Papilionoideae</taxon>
        <taxon>50 kb inversion clade</taxon>
        <taxon>NPAAA clade</taxon>
        <taxon>Hologalegina</taxon>
        <taxon>IRL clade</taxon>
        <taxon>Trifolieae</taxon>
        <taxon>Trifolium</taxon>
    </lineage>
</organism>
<evidence type="ECO:0000313" key="2">
    <source>
        <dbReference type="Proteomes" id="UP000265520"/>
    </source>
</evidence>
<keyword evidence="2" id="KW-1185">Reference proteome</keyword>
<feature type="non-terminal residue" evidence="1">
    <location>
        <position position="1"/>
    </location>
</feature>
<sequence length="31" mass="3565">EEDNAFILPYVDGNFEQEGSWLVSHLLRTGK</sequence>
<dbReference type="EMBL" id="LXQA010156261">
    <property type="protein sequence ID" value="MCI26928.1"/>
    <property type="molecule type" value="Genomic_DNA"/>
</dbReference>
<reference evidence="1 2" key="1">
    <citation type="journal article" date="2018" name="Front. Plant Sci.">
        <title>Red Clover (Trifolium pratense) and Zigzag Clover (T. medium) - A Picture of Genomic Similarities and Differences.</title>
        <authorList>
            <person name="Dluhosova J."/>
            <person name="Istvanek J."/>
            <person name="Nedelnik J."/>
            <person name="Repkova J."/>
        </authorList>
    </citation>
    <scope>NUCLEOTIDE SEQUENCE [LARGE SCALE GENOMIC DNA]</scope>
    <source>
        <strain evidence="2">cv. 10/8</strain>
        <tissue evidence="1">Leaf</tissue>
    </source>
</reference>